<keyword evidence="1" id="KW-0732">Signal</keyword>
<dbReference type="RefSeq" id="XP_058310241.1">
    <property type="nucleotide sequence ID" value="XM_058450779.1"/>
</dbReference>
<reference evidence="2" key="1">
    <citation type="submission" date="2022-12" db="EMBL/GenBank/DDBJ databases">
        <authorList>
            <person name="Petersen C."/>
        </authorList>
    </citation>
    <scope>NUCLEOTIDE SEQUENCE</scope>
    <source>
        <strain evidence="2">IBT 15544</strain>
    </source>
</reference>
<protein>
    <submittedName>
        <fullName evidence="2">UDP-glucoronosyl and UDP-glucosyl transferase family protein</fullName>
    </submittedName>
</protein>
<name>A0A9W9N2P1_9EURO</name>
<dbReference type="GO" id="GO:0016740">
    <property type="term" value="F:transferase activity"/>
    <property type="evidence" value="ECO:0007669"/>
    <property type="project" value="UniProtKB-KW"/>
</dbReference>
<keyword evidence="3" id="KW-1185">Reference proteome</keyword>
<evidence type="ECO:0000313" key="3">
    <source>
        <dbReference type="Proteomes" id="UP001150904"/>
    </source>
</evidence>
<gene>
    <name evidence="2" type="ORF">N7498_003717</name>
</gene>
<evidence type="ECO:0000313" key="2">
    <source>
        <dbReference type="EMBL" id="KAJ5212071.1"/>
    </source>
</evidence>
<dbReference type="GeneID" id="83178080"/>
<comment type="caution">
    <text evidence="2">The sequence shown here is derived from an EMBL/GenBank/DDBJ whole genome shotgun (WGS) entry which is preliminary data.</text>
</comment>
<dbReference type="AlphaFoldDB" id="A0A9W9N2P1"/>
<keyword evidence="2" id="KW-0808">Transferase</keyword>
<sequence>MHDMMSCLVIPFLLLKFIQVGFCIEPRFSLSSDISYPSADQKVLFLTNSDHEQSNAFLATCQSLIQYPFVDVHFASFPELRDEVSNLHTGLSRVRFHALNGTPYAKRLELEEYRLSGLSHPPGFHGAVASRKDLPISQVPWNGTEYLEMYRSMLDVIKAVDPTLVVIDPMLKQANDAVLQLGYQYMILSASNLRDVLVTEQPAGKMIREFPAIGSGFSSPLPWYLAPCNAYLWLRRAFTMVFSSHLRKLKSCRQHHGVANPVNLVEWYRDEVTVLVTSSLEIEYPMFVPPNVIACGPIIPLVPSIVRRDQCWQDCLKCWHDSSQPILLIDLQRLTKDDTIEIVRTLFYILLEYDDLQVLWNIKNQTEDSRTDDIHLVVDTFSSISYCRTRKLQLNMAGIASLLTSEAISCVLHRGETGLFHDALTSGVPQLLLPKWQRDYDYAVQAEWLGVGKWANRDHAPFIANGELTDAIRSVLDQERDGVHIAQQAKQISSVLQTDPGQNRAAQEILKTLRLPNNRTKERWRASSDEL</sequence>
<dbReference type="Gene3D" id="3.40.50.2000">
    <property type="entry name" value="Glycogen Phosphorylase B"/>
    <property type="match status" value="2"/>
</dbReference>
<feature type="signal peptide" evidence="1">
    <location>
        <begin position="1"/>
        <end position="23"/>
    </location>
</feature>
<reference evidence="2" key="2">
    <citation type="journal article" date="2023" name="IMA Fungus">
        <title>Comparative genomic study of the Penicillium genus elucidates a diverse pangenome and 15 lateral gene transfer events.</title>
        <authorList>
            <person name="Petersen C."/>
            <person name="Sorensen T."/>
            <person name="Nielsen M.R."/>
            <person name="Sondergaard T.E."/>
            <person name="Sorensen J.L."/>
            <person name="Fitzpatrick D.A."/>
            <person name="Frisvad J.C."/>
            <person name="Nielsen K.L."/>
        </authorList>
    </citation>
    <scope>NUCLEOTIDE SEQUENCE</scope>
    <source>
        <strain evidence="2">IBT 15544</strain>
    </source>
</reference>
<dbReference type="SUPFAM" id="SSF53756">
    <property type="entry name" value="UDP-Glycosyltransferase/glycogen phosphorylase"/>
    <property type="match status" value="1"/>
</dbReference>
<proteinExistence type="predicted"/>
<organism evidence="2 3">
    <name type="scientific">Penicillium cinerascens</name>
    <dbReference type="NCBI Taxonomy" id="70096"/>
    <lineage>
        <taxon>Eukaryota</taxon>
        <taxon>Fungi</taxon>
        <taxon>Dikarya</taxon>
        <taxon>Ascomycota</taxon>
        <taxon>Pezizomycotina</taxon>
        <taxon>Eurotiomycetes</taxon>
        <taxon>Eurotiomycetidae</taxon>
        <taxon>Eurotiales</taxon>
        <taxon>Aspergillaceae</taxon>
        <taxon>Penicillium</taxon>
    </lineage>
</organism>
<evidence type="ECO:0000256" key="1">
    <source>
        <dbReference type="SAM" id="SignalP"/>
    </source>
</evidence>
<dbReference type="EMBL" id="JAPQKR010000008">
    <property type="protein sequence ID" value="KAJ5212071.1"/>
    <property type="molecule type" value="Genomic_DNA"/>
</dbReference>
<dbReference type="Proteomes" id="UP001150904">
    <property type="component" value="Unassembled WGS sequence"/>
</dbReference>
<feature type="chain" id="PRO_5040994417" evidence="1">
    <location>
        <begin position="24"/>
        <end position="531"/>
    </location>
</feature>
<dbReference type="OrthoDB" id="4339795at2759"/>
<accession>A0A9W9N2P1</accession>